<proteinExistence type="inferred from homology"/>
<dbReference type="Proteomes" id="UP000193108">
    <property type="component" value="Unassembled WGS sequence"/>
</dbReference>
<sequence length="284" mass="29796">MEGRMAGPVALSDALVGTRLPATSHRWTPTDVILYALGVGARPPAERHLVDEHVGPAVLPTYALIANWWAVKDLRAALDLGAVPIVHSAQSLHLERPISASGDVNVAAEVTALWDTTKHAVIEVTSTGADADGTVFRAISQTMALGAGGFGGPRPPAAEPAPQTAPDGVYTDEVRPEQAAIYRLSGDRNPLHIDPEAARRYGFDDVFLHGLCTLGFAARALINVVGNNDPATLTSIGCRFAKPVGLGSELRTEIWRDGSGRVRFQTLQGDVVALSSGTASLAGC</sequence>
<dbReference type="Gene3D" id="3.10.129.10">
    <property type="entry name" value="Hotdog Thioesterase"/>
    <property type="match status" value="1"/>
</dbReference>
<comment type="caution">
    <text evidence="4">The sequence shown here is derived from an EMBL/GenBank/DDBJ whole genome shotgun (WGS) entry which is preliminary data.</text>
</comment>
<evidence type="ECO:0000256" key="1">
    <source>
        <dbReference type="ARBA" id="ARBA00005254"/>
    </source>
</evidence>
<gene>
    <name evidence="4" type="ORF">AWC18_18560</name>
</gene>
<evidence type="ECO:0000313" key="5">
    <source>
        <dbReference type="Proteomes" id="UP000193108"/>
    </source>
</evidence>
<dbReference type="InterPro" id="IPR002539">
    <property type="entry name" value="MaoC-like_dom"/>
</dbReference>
<dbReference type="Pfam" id="PF22622">
    <property type="entry name" value="MFE-2_hydrat-2_N"/>
    <property type="match status" value="1"/>
</dbReference>
<evidence type="ECO:0008006" key="6">
    <source>
        <dbReference type="Google" id="ProtNLM"/>
    </source>
</evidence>
<name>A0A1X1YZJ4_MYCNO</name>
<evidence type="ECO:0000259" key="2">
    <source>
        <dbReference type="Pfam" id="PF01575"/>
    </source>
</evidence>
<dbReference type="InterPro" id="IPR054357">
    <property type="entry name" value="MFE-2_N"/>
</dbReference>
<dbReference type="GO" id="GO:0006635">
    <property type="term" value="P:fatty acid beta-oxidation"/>
    <property type="evidence" value="ECO:0007669"/>
    <property type="project" value="TreeGrafter"/>
</dbReference>
<protein>
    <recommendedName>
        <fullName evidence="6">MaoC-like domain-containing protein</fullName>
    </recommendedName>
</protein>
<dbReference type="GO" id="GO:0003857">
    <property type="term" value="F:(3S)-3-hydroxyacyl-CoA dehydrogenase (NAD+) activity"/>
    <property type="evidence" value="ECO:0007669"/>
    <property type="project" value="TreeGrafter"/>
</dbReference>
<dbReference type="PANTHER" id="PTHR13078:SF56">
    <property type="entry name" value="PEROXISOMAL MULTIFUNCTIONAL ENZYME TYPE 2"/>
    <property type="match status" value="1"/>
</dbReference>
<dbReference type="GO" id="GO:0044594">
    <property type="term" value="F:17-beta-hydroxysteroid dehydrogenase (NAD+) activity"/>
    <property type="evidence" value="ECO:0007669"/>
    <property type="project" value="TreeGrafter"/>
</dbReference>
<dbReference type="EMBL" id="LQPI01000073">
    <property type="protein sequence ID" value="ORW16381.1"/>
    <property type="molecule type" value="Genomic_DNA"/>
</dbReference>
<feature type="domain" description="MaoC-like" evidence="2">
    <location>
        <begin position="160"/>
        <end position="269"/>
    </location>
</feature>
<accession>A0A1X1YZJ4</accession>
<dbReference type="Pfam" id="PF01575">
    <property type="entry name" value="MaoC_dehydratas"/>
    <property type="match status" value="1"/>
</dbReference>
<reference evidence="4 5" key="1">
    <citation type="submission" date="2016-01" db="EMBL/GenBank/DDBJ databases">
        <title>The new phylogeny of the genus Mycobacterium.</title>
        <authorList>
            <person name="Tarcisio F."/>
            <person name="Conor M."/>
            <person name="Antonella G."/>
            <person name="Elisabetta G."/>
            <person name="Giulia F.S."/>
            <person name="Sara T."/>
            <person name="Anna F."/>
            <person name="Clotilde B."/>
            <person name="Roberto B."/>
            <person name="Veronica D.S."/>
            <person name="Fabio R."/>
            <person name="Monica P."/>
            <person name="Olivier J."/>
            <person name="Enrico T."/>
            <person name="Nicola S."/>
        </authorList>
    </citation>
    <scope>NUCLEOTIDE SEQUENCE [LARGE SCALE GENOMIC DNA]</scope>
    <source>
        <strain evidence="4 5">DSM 44164</strain>
    </source>
</reference>
<keyword evidence="5" id="KW-1185">Reference proteome</keyword>
<dbReference type="AlphaFoldDB" id="A0A1X1YZJ4"/>
<organism evidence="4 5">
    <name type="scientific">Mycolicibacter nonchromogenicus</name>
    <name type="common">Mycobacterium nonchromogenicum</name>
    <dbReference type="NCBI Taxonomy" id="1782"/>
    <lineage>
        <taxon>Bacteria</taxon>
        <taxon>Bacillati</taxon>
        <taxon>Actinomycetota</taxon>
        <taxon>Actinomycetes</taxon>
        <taxon>Mycobacteriales</taxon>
        <taxon>Mycobacteriaceae</taxon>
        <taxon>Mycolicibacter</taxon>
    </lineage>
</organism>
<evidence type="ECO:0000313" key="4">
    <source>
        <dbReference type="EMBL" id="ORW16381.1"/>
    </source>
</evidence>
<dbReference type="InterPro" id="IPR029069">
    <property type="entry name" value="HotDog_dom_sf"/>
</dbReference>
<dbReference type="STRING" id="1782.AWC18_18560"/>
<dbReference type="SUPFAM" id="SSF54637">
    <property type="entry name" value="Thioesterase/thiol ester dehydrase-isomerase"/>
    <property type="match status" value="2"/>
</dbReference>
<dbReference type="PANTHER" id="PTHR13078">
    <property type="entry name" value="PEROXISOMAL MULTIFUNCTIONAL ENZYME TYPE 2-RELATED"/>
    <property type="match status" value="1"/>
</dbReference>
<dbReference type="GO" id="GO:0004300">
    <property type="term" value="F:enoyl-CoA hydratase activity"/>
    <property type="evidence" value="ECO:0007669"/>
    <property type="project" value="TreeGrafter"/>
</dbReference>
<feature type="domain" description="Peroxisomal multifunctional enzyme type 2-like N-terminal" evidence="3">
    <location>
        <begin position="27"/>
        <end position="137"/>
    </location>
</feature>
<comment type="similarity">
    <text evidence="1">Belongs to the enoyl-CoA hydratase/isomerase family.</text>
</comment>
<evidence type="ECO:0000259" key="3">
    <source>
        <dbReference type="Pfam" id="PF22622"/>
    </source>
</evidence>